<dbReference type="RefSeq" id="WP_148354978.1">
    <property type="nucleotide sequence ID" value="NZ_JBHSBF010000002.1"/>
</dbReference>
<sequence>MESISAERRNELVAGATASRWKLELRDRYGIDISRRAADPEAANVVRAKAVEATAARAAAGVEMRRIKAISEPVSEYMRGAYEFSSQLVEAGEDIRWLPRRLASSLFLPGNDMFVIDGAFVMFNLHGGEDAPAGQQWDDVPALVAQCREAFEAAWAVAVPHKDYTPPA</sequence>
<gene>
    <name evidence="2" type="ORF">FXF65_37775</name>
</gene>
<evidence type="ECO:0000313" key="3">
    <source>
        <dbReference type="Proteomes" id="UP000322634"/>
    </source>
</evidence>
<evidence type="ECO:0000259" key="1">
    <source>
        <dbReference type="Pfam" id="PF21806"/>
    </source>
</evidence>
<dbReference type="Proteomes" id="UP000322634">
    <property type="component" value="Unassembled WGS sequence"/>
</dbReference>
<name>A0A5D0TT69_9ACTN</name>
<evidence type="ECO:0000313" key="2">
    <source>
        <dbReference type="EMBL" id="TYC08640.1"/>
    </source>
</evidence>
<dbReference type="InterPro" id="IPR049244">
    <property type="entry name" value="DUF6879"/>
</dbReference>
<accession>A0A5D0TT69</accession>
<dbReference type="Pfam" id="PF21806">
    <property type="entry name" value="DUF6879"/>
    <property type="match status" value="1"/>
</dbReference>
<organism evidence="2 3">
    <name type="scientific">Actinomadura syzygii</name>
    <dbReference type="NCBI Taxonomy" id="1427538"/>
    <lineage>
        <taxon>Bacteria</taxon>
        <taxon>Bacillati</taxon>
        <taxon>Actinomycetota</taxon>
        <taxon>Actinomycetes</taxon>
        <taxon>Streptosporangiales</taxon>
        <taxon>Thermomonosporaceae</taxon>
        <taxon>Actinomadura</taxon>
    </lineage>
</organism>
<dbReference type="AlphaFoldDB" id="A0A5D0TT69"/>
<reference evidence="2 3" key="1">
    <citation type="submission" date="2019-08" db="EMBL/GenBank/DDBJ databases">
        <title>Actinomadura sp. nov. CYP1-5 isolated from mountain soil.</title>
        <authorList>
            <person name="Songsumanus A."/>
            <person name="Kuncharoen N."/>
            <person name="Kudo T."/>
            <person name="Yuki M."/>
            <person name="Igarashi Y."/>
            <person name="Tanasupawat S."/>
        </authorList>
    </citation>
    <scope>NUCLEOTIDE SEQUENCE [LARGE SCALE GENOMIC DNA]</scope>
    <source>
        <strain evidence="2 3">GKU157</strain>
    </source>
</reference>
<feature type="domain" description="DUF6879" evidence="1">
    <location>
        <begin position="9"/>
        <end position="165"/>
    </location>
</feature>
<keyword evidence="3" id="KW-1185">Reference proteome</keyword>
<protein>
    <recommendedName>
        <fullName evidence="1">DUF6879 domain-containing protein</fullName>
    </recommendedName>
</protein>
<proteinExistence type="predicted"/>
<dbReference type="EMBL" id="VSFF01000016">
    <property type="protein sequence ID" value="TYC08640.1"/>
    <property type="molecule type" value="Genomic_DNA"/>
</dbReference>
<comment type="caution">
    <text evidence="2">The sequence shown here is derived from an EMBL/GenBank/DDBJ whole genome shotgun (WGS) entry which is preliminary data.</text>
</comment>
<dbReference type="OrthoDB" id="4562627at2"/>